<comment type="caution">
    <text evidence="1">The sequence shown here is derived from an EMBL/GenBank/DDBJ whole genome shotgun (WGS) entry which is preliminary data.</text>
</comment>
<protein>
    <submittedName>
        <fullName evidence="1">Uncharacterized protein</fullName>
    </submittedName>
</protein>
<evidence type="ECO:0000313" key="1">
    <source>
        <dbReference type="EMBL" id="MDN7565942.1"/>
    </source>
</evidence>
<sequence length="40" mass="4680">MTVSERTFEQRVYVGRRMREMANVMRRAPCGYSDATTLPL</sequence>
<dbReference type="RefSeq" id="WP_258181733.1">
    <property type="nucleotide sequence ID" value="NZ_CADEUY010000002.1"/>
</dbReference>
<name>A0AAP4R1X2_9BURK</name>
<proteinExistence type="predicted"/>
<dbReference type="EMBL" id="JAUJQS010000010">
    <property type="protein sequence ID" value="MDN7565942.1"/>
    <property type="molecule type" value="Genomic_DNA"/>
</dbReference>
<organism evidence="1 2">
    <name type="scientific">Burkholderia contaminans</name>
    <dbReference type="NCBI Taxonomy" id="488447"/>
    <lineage>
        <taxon>Bacteria</taxon>
        <taxon>Pseudomonadati</taxon>
        <taxon>Pseudomonadota</taxon>
        <taxon>Betaproteobacteria</taxon>
        <taxon>Burkholderiales</taxon>
        <taxon>Burkholderiaceae</taxon>
        <taxon>Burkholderia</taxon>
        <taxon>Burkholderia cepacia complex</taxon>
    </lineage>
</organism>
<reference evidence="1" key="1">
    <citation type="submission" date="2023-07" db="EMBL/GenBank/DDBJ databases">
        <title>A collection of bacterial strains from the Burkholderia cepacia Research Laboratory and Repository.</title>
        <authorList>
            <person name="Lipuma J."/>
            <person name="Spilker T."/>
            <person name="Caverly L."/>
        </authorList>
    </citation>
    <scope>NUCLEOTIDE SEQUENCE</scope>
    <source>
        <strain evidence="1">AU44979</strain>
    </source>
</reference>
<accession>A0AAP4R1X2</accession>
<evidence type="ECO:0000313" key="2">
    <source>
        <dbReference type="Proteomes" id="UP001172109"/>
    </source>
</evidence>
<gene>
    <name evidence="1" type="ORF">QZM56_15640</name>
</gene>
<dbReference type="AlphaFoldDB" id="A0AAP4R1X2"/>
<dbReference type="Proteomes" id="UP001172109">
    <property type="component" value="Unassembled WGS sequence"/>
</dbReference>